<comment type="caution">
    <text evidence="2">The sequence shown here is derived from an EMBL/GenBank/DDBJ whole genome shotgun (WGS) entry which is preliminary data.</text>
</comment>
<feature type="region of interest" description="Disordered" evidence="1">
    <location>
        <begin position="173"/>
        <end position="195"/>
    </location>
</feature>
<evidence type="ECO:0000313" key="2">
    <source>
        <dbReference type="EMBL" id="GMG81057.1"/>
    </source>
</evidence>
<gene>
    <name evidence="2" type="ORF">LNKW23_02690</name>
</gene>
<name>A0ABQ6LDN9_9RHOB</name>
<dbReference type="SMART" id="SM00855">
    <property type="entry name" value="PGAM"/>
    <property type="match status" value="1"/>
</dbReference>
<dbReference type="SUPFAM" id="SSF53254">
    <property type="entry name" value="Phosphoglycerate mutase-like"/>
    <property type="match status" value="1"/>
</dbReference>
<sequence length="195" mass="20038">MSGAAPVGAVFLRHPRPAVAPGTCYGRLDLPEGPRASVEIAAALRAAPAVSAVVASPALRCRRLAERLAARDGVALSLDPRLRELDFGAWEGRPWAEIPRAESDPWAADPFRLAPPGGERFADLLARVHAALAELPPGAAVVCHAGPIRAARMLLEGVGFAAAFAAPVPHAAPLPIGPGAPSRDTPDGEGAAWTA</sequence>
<evidence type="ECO:0008006" key="4">
    <source>
        <dbReference type="Google" id="ProtNLM"/>
    </source>
</evidence>
<protein>
    <recommendedName>
        <fullName evidence="4">Phosphoglycerate mutase</fullName>
    </recommendedName>
</protein>
<dbReference type="InterPro" id="IPR013078">
    <property type="entry name" value="His_Pase_superF_clade-1"/>
</dbReference>
<dbReference type="EMBL" id="BSYI01000002">
    <property type="protein sequence ID" value="GMG81057.1"/>
    <property type="molecule type" value="Genomic_DNA"/>
</dbReference>
<dbReference type="InterPro" id="IPR029033">
    <property type="entry name" value="His_PPase_superfam"/>
</dbReference>
<evidence type="ECO:0000256" key="1">
    <source>
        <dbReference type="SAM" id="MobiDB-lite"/>
    </source>
</evidence>
<dbReference type="Proteomes" id="UP001239909">
    <property type="component" value="Unassembled WGS sequence"/>
</dbReference>
<organism evidence="2 3">
    <name type="scientific">Paralimibaculum aggregatum</name>
    <dbReference type="NCBI Taxonomy" id="3036245"/>
    <lineage>
        <taxon>Bacteria</taxon>
        <taxon>Pseudomonadati</taxon>
        <taxon>Pseudomonadota</taxon>
        <taxon>Alphaproteobacteria</taxon>
        <taxon>Rhodobacterales</taxon>
        <taxon>Paracoccaceae</taxon>
        <taxon>Paralimibaculum</taxon>
    </lineage>
</organism>
<dbReference type="Gene3D" id="3.40.50.1240">
    <property type="entry name" value="Phosphoglycerate mutase-like"/>
    <property type="match status" value="1"/>
</dbReference>
<dbReference type="Pfam" id="PF00300">
    <property type="entry name" value="His_Phos_1"/>
    <property type="match status" value="1"/>
</dbReference>
<proteinExistence type="predicted"/>
<evidence type="ECO:0000313" key="3">
    <source>
        <dbReference type="Proteomes" id="UP001239909"/>
    </source>
</evidence>
<dbReference type="RefSeq" id="WP_285669680.1">
    <property type="nucleotide sequence ID" value="NZ_BSYI01000002.1"/>
</dbReference>
<reference evidence="2 3" key="1">
    <citation type="submission" date="2023-04" db="EMBL/GenBank/DDBJ databases">
        <title>Marinoamorphus aggregata gen. nov., sp. Nov., isolate from tissue of brittle star Ophioplocus japonicus.</title>
        <authorList>
            <person name="Kawano K."/>
            <person name="Sawayama S."/>
            <person name="Nakagawa S."/>
        </authorList>
    </citation>
    <scope>NUCLEOTIDE SEQUENCE [LARGE SCALE GENOMIC DNA]</scope>
    <source>
        <strain evidence="2 3">NKW23</strain>
    </source>
</reference>
<accession>A0ABQ6LDN9</accession>
<keyword evidence="3" id="KW-1185">Reference proteome</keyword>